<accession>A0A8K0HHK5</accession>
<keyword evidence="2" id="KW-1185">Reference proteome</keyword>
<reference evidence="1" key="1">
    <citation type="submission" date="2020-03" db="EMBL/GenBank/DDBJ databases">
        <title>A high-quality chromosome-level genome assembly of a woody plant with both climbing and erect habits, Rhamnella rubrinervis.</title>
        <authorList>
            <person name="Lu Z."/>
            <person name="Yang Y."/>
            <person name="Zhu X."/>
            <person name="Sun Y."/>
        </authorList>
    </citation>
    <scope>NUCLEOTIDE SEQUENCE</scope>
    <source>
        <strain evidence="1">BYM</strain>
        <tissue evidence="1">Leaf</tissue>
    </source>
</reference>
<dbReference type="AlphaFoldDB" id="A0A8K0HHK5"/>
<dbReference type="Proteomes" id="UP000796880">
    <property type="component" value="Unassembled WGS sequence"/>
</dbReference>
<organism evidence="1 2">
    <name type="scientific">Rhamnella rubrinervis</name>
    <dbReference type="NCBI Taxonomy" id="2594499"/>
    <lineage>
        <taxon>Eukaryota</taxon>
        <taxon>Viridiplantae</taxon>
        <taxon>Streptophyta</taxon>
        <taxon>Embryophyta</taxon>
        <taxon>Tracheophyta</taxon>
        <taxon>Spermatophyta</taxon>
        <taxon>Magnoliopsida</taxon>
        <taxon>eudicotyledons</taxon>
        <taxon>Gunneridae</taxon>
        <taxon>Pentapetalae</taxon>
        <taxon>rosids</taxon>
        <taxon>fabids</taxon>
        <taxon>Rosales</taxon>
        <taxon>Rhamnaceae</taxon>
        <taxon>rhamnoid group</taxon>
        <taxon>Rhamneae</taxon>
        <taxon>Rhamnella</taxon>
    </lineage>
</organism>
<sequence length="169" mass="19184">MIEAFVSGYAGSLIPFREESFSESFTIVTPLEKEDSHFHSSRHSYEVLPGSLLPYTHRPSMLIESAWADFERQLNLSLGFSASAIKSPDRHAGFPHRHPWGREHHSNTFNRAGGFQRQAAERGNLRGHLLKLFHDIIFTAFEATQELLALHIGRVRSGSLSYHCPKAWN</sequence>
<comment type="caution">
    <text evidence="1">The sequence shown here is derived from an EMBL/GenBank/DDBJ whole genome shotgun (WGS) entry which is preliminary data.</text>
</comment>
<name>A0A8K0HHK5_9ROSA</name>
<evidence type="ECO:0000313" key="1">
    <source>
        <dbReference type="EMBL" id="KAF3452223.1"/>
    </source>
</evidence>
<proteinExistence type="predicted"/>
<evidence type="ECO:0000313" key="2">
    <source>
        <dbReference type="Proteomes" id="UP000796880"/>
    </source>
</evidence>
<dbReference type="EMBL" id="VOIH02000003">
    <property type="protein sequence ID" value="KAF3452223.1"/>
    <property type="molecule type" value="Genomic_DNA"/>
</dbReference>
<protein>
    <submittedName>
        <fullName evidence="1">Uncharacterized protein</fullName>
    </submittedName>
</protein>
<gene>
    <name evidence="1" type="ORF">FNV43_RR08321</name>
</gene>